<evidence type="ECO:0000256" key="1">
    <source>
        <dbReference type="ARBA" id="ARBA00009437"/>
    </source>
</evidence>
<gene>
    <name evidence="6" type="ORF">SAMN04488690_3792</name>
</gene>
<dbReference type="PROSITE" id="PS50931">
    <property type="entry name" value="HTH_LYSR"/>
    <property type="match status" value="1"/>
</dbReference>
<reference evidence="7" key="1">
    <citation type="submission" date="2016-10" db="EMBL/GenBank/DDBJ databases">
        <authorList>
            <person name="Varghese N."/>
            <person name="Submissions S."/>
        </authorList>
    </citation>
    <scope>NUCLEOTIDE SEQUENCE [LARGE SCALE GENOMIC DNA]</scope>
    <source>
        <strain evidence="7">92MFCol6.1</strain>
    </source>
</reference>
<dbReference type="SUPFAM" id="SSF53850">
    <property type="entry name" value="Periplasmic binding protein-like II"/>
    <property type="match status" value="1"/>
</dbReference>
<keyword evidence="2" id="KW-0805">Transcription regulation</keyword>
<dbReference type="EMBL" id="FWEU01000006">
    <property type="protein sequence ID" value="SLM26034.1"/>
    <property type="molecule type" value="Genomic_DNA"/>
</dbReference>
<dbReference type="InterPro" id="IPR005119">
    <property type="entry name" value="LysR_subst-bd"/>
</dbReference>
<evidence type="ECO:0000313" key="7">
    <source>
        <dbReference type="Proteomes" id="UP000191133"/>
    </source>
</evidence>
<comment type="similarity">
    <text evidence="1">Belongs to the LysR transcriptional regulatory family.</text>
</comment>
<sequence length="306" mass="33415">MNLLESMQVYVLAVEKGSLSAAASALDISATMAGKHLRALEERLGMQLLNRTTRRQHMTAFGEAYYGRCKEILRLVEETDAQAQHHHLAPAGTLRISAPVIFGTHALVPALSTYMDRYPEVSVELVLTDRVVELADEGFEAAIRIGTLADATHLVARPLSPYRLTLCASPAYLTRHGTPHNAQELQQHQCLSLDPAALSHWLGNEVALPAPPSGRLQINNGEALRLAALQGQGIILQSSLLLAADINAGSLVPLLPEHGRRGRPMHVVYPHDRYHSTRLRSFVDFLVERFPCDAAGERSWPGAGSP</sequence>
<evidence type="ECO:0000259" key="5">
    <source>
        <dbReference type="PROSITE" id="PS50931"/>
    </source>
</evidence>
<dbReference type="InterPro" id="IPR036390">
    <property type="entry name" value="WH_DNA-bd_sf"/>
</dbReference>
<dbReference type="SUPFAM" id="SSF46785">
    <property type="entry name" value="Winged helix' DNA-binding domain"/>
    <property type="match status" value="1"/>
</dbReference>
<feature type="domain" description="HTH lysR-type" evidence="5">
    <location>
        <begin position="1"/>
        <end position="59"/>
    </location>
</feature>
<dbReference type="Pfam" id="PF03466">
    <property type="entry name" value="LysR_substrate"/>
    <property type="match status" value="1"/>
</dbReference>
<name>A0A1W1H3H6_9GAMM</name>
<keyword evidence="4" id="KW-0804">Transcription</keyword>
<dbReference type="Gene3D" id="1.10.10.10">
    <property type="entry name" value="Winged helix-like DNA-binding domain superfamily/Winged helix DNA-binding domain"/>
    <property type="match status" value="1"/>
</dbReference>
<evidence type="ECO:0000313" key="6">
    <source>
        <dbReference type="EMBL" id="SLM26034.1"/>
    </source>
</evidence>
<dbReference type="AlphaFoldDB" id="A0A1W1H3H6"/>
<dbReference type="GO" id="GO:0043565">
    <property type="term" value="F:sequence-specific DNA binding"/>
    <property type="evidence" value="ECO:0007669"/>
    <property type="project" value="TreeGrafter"/>
</dbReference>
<organism evidence="6 7">
    <name type="scientific">Stenotrophomonas indicatrix</name>
    <dbReference type="NCBI Taxonomy" id="2045451"/>
    <lineage>
        <taxon>Bacteria</taxon>
        <taxon>Pseudomonadati</taxon>
        <taxon>Pseudomonadota</taxon>
        <taxon>Gammaproteobacteria</taxon>
        <taxon>Lysobacterales</taxon>
        <taxon>Lysobacteraceae</taxon>
        <taxon>Stenotrophomonas</taxon>
    </lineage>
</organism>
<dbReference type="InterPro" id="IPR058163">
    <property type="entry name" value="LysR-type_TF_proteobact-type"/>
</dbReference>
<dbReference type="Gene3D" id="3.40.190.290">
    <property type="match status" value="1"/>
</dbReference>
<dbReference type="InterPro" id="IPR036388">
    <property type="entry name" value="WH-like_DNA-bd_sf"/>
</dbReference>
<dbReference type="PANTHER" id="PTHR30537:SF5">
    <property type="entry name" value="HTH-TYPE TRANSCRIPTIONAL ACTIVATOR TTDR-RELATED"/>
    <property type="match status" value="1"/>
</dbReference>
<dbReference type="InterPro" id="IPR000847">
    <property type="entry name" value="LysR_HTH_N"/>
</dbReference>
<dbReference type="Pfam" id="PF00126">
    <property type="entry name" value="HTH_1"/>
    <property type="match status" value="1"/>
</dbReference>
<dbReference type="GO" id="GO:0006351">
    <property type="term" value="P:DNA-templated transcription"/>
    <property type="evidence" value="ECO:0007669"/>
    <property type="project" value="TreeGrafter"/>
</dbReference>
<dbReference type="Proteomes" id="UP000191133">
    <property type="component" value="Unassembled WGS sequence"/>
</dbReference>
<dbReference type="PANTHER" id="PTHR30537">
    <property type="entry name" value="HTH-TYPE TRANSCRIPTIONAL REGULATOR"/>
    <property type="match status" value="1"/>
</dbReference>
<evidence type="ECO:0000256" key="4">
    <source>
        <dbReference type="ARBA" id="ARBA00023163"/>
    </source>
</evidence>
<dbReference type="RefSeq" id="WP_080150473.1">
    <property type="nucleotide sequence ID" value="NZ_DAIRPY010000046.1"/>
</dbReference>
<dbReference type="GO" id="GO:0003700">
    <property type="term" value="F:DNA-binding transcription factor activity"/>
    <property type="evidence" value="ECO:0007669"/>
    <property type="project" value="InterPro"/>
</dbReference>
<accession>A0A1W1H3H6</accession>
<protein>
    <submittedName>
        <fullName evidence="6">DNA-binding transcriptional regulator, LysR family</fullName>
    </submittedName>
</protein>
<proteinExistence type="inferred from homology"/>
<keyword evidence="3 6" id="KW-0238">DNA-binding</keyword>
<evidence type="ECO:0000256" key="3">
    <source>
        <dbReference type="ARBA" id="ARBA00023125"/>
    </source>
</evidence>
<evidence type="ECO:0000256" key="2">
    <source>
        <dbReference type="ARBA" id="ARBA00023015"/>
    </source>
</evidence>